<reference evidence="2 3" key="1">
    <citation type="journal article" date="2019" name="Sci. Rep.">
        <title>Orb-weaving spider Araneus ventricosus genome elucidates the spidroin gene catalogue.</title>
        <authorList>
            <person name="Kono N."/>
            <person name="Nakamura H."/>
            <person name="Ohtoshi R."/>
            <person name="Moran D.A.P."/>
            <person name="Shinohara A."/>
            <person name="Yoshida Y."/>
            <person name="Fujiwara M."/>
            <person name="Mori M."/>
            <person name="Tomita M."/>
            <person name="Arakawa K."/>
        </authorList>
    </citation>
    <scope>NUCLEOTIDE SEQUENCE [LARGE SCALE GENOMIC DNA]</scope>
</reference>
<evidence type="ECO:0000313" key="3">
    <source>
        <dbReference type="Proteomes" id="UP000499080"/>
    </source>
</evidence>
<comment type="caution">
    <text evidence="2">The sequence shown here is derived from an EMBL/GenBank/DDBJ whole genome shotgun (WGS) entry which is preliminary data.</text>
</comment>
<accession>A0A4Y2S136</accession>
<dbReference type="AlphaFoldDB" id="A0A4Y2S136"/>
<gene>
    <name evidence="2" type="ORF">AVEN_88311_1</name>
</gene>
<sequence length="121" mass="13617">MEAHRRWKEREPSTGVGSLLDLSSPDSKVGKIKILFFACSGLNSSLSFISLPCFNSPAFLYQKNTVPSRSFIAQFLSQNPKHFQSSRHRIKILNLRQDAKLSSEARQTNQQPLVHAPKTCS</sequence>
<dbReference type="EMBL" id="BGPR01019362">
    <property type="protein sequence ID" value="GBN81691.1"/>
    <property type="molecule type" value="Genomic_DNA"/>
</dbReference>
<organism evidence="2 3">
    <name type="scientific">Araneus ventricosus</name>
    <name type="common">Orbweaver spider</name>
    <name type="synonym">Epeira ventricosa</name>
    <dbReference type="NCBI Taxonomy" id="182803"/>
    <lineage>
        <taxon>Eukaryota</taxon>
        <taxon>Metazoa</taxon>
        <taxon>Ecdysozoa</taxon>
        <taxon>Arthropoda</taxon>
        <taxon>Chelicerata</taxon>
        <taxon>Arachnida</taxon>
        <taxon>Araneae</taxon>
        <taxon>Araneomorphae</taxon>
        <taxon>Entelegynae</taxon>
        <taxon>Araneoidea</taxon>
        <taxon>Araneidae</taxon>
        <taxon>Araneus</taxon>
    </lineage>
</organism>
<evidence type="ECO:0000313" key="2">
    <source>
        <dbReference type="EMBL" id="GBN81691.1"/>
    </source>
</evidence>
<feature type="compositionally biased region" description="Basic and acidic residues" evidence="1">
    <location>
        <begin position="1"/>
        <end position="12"/>
    </location>
</feature>
<feature type="region of interest" description="Disordered" evidence="1">
    <location>
        <begin position="1"/>
        <end position="25"/>
    </location>
</feature>
<name>A0A4Y2S136_ARAVE</name>
<protein>
    <submittedName>
        <fullName evidence="2">Uncharacterized protein</fullName>
    </submittedName>
</protein>
<keyword evidence="3" id="KW-1185">Reference proteome</keyword>
<proteinExistence type="predicted"/>
<evidence type="ECO:0000256" key="1">
    <source>
        <dbReference type="SAM" id="MobiDB-lite"/>
    </source>
</evidence>
<feature type="region of interest" description="Disordered" evidence="1">
    <location>
        <begin position="101"/>
        <end position="121"/>
    </location>
</feature>
<dbReference type="Proteomes" id="UP000499080">
    <property type="component" value="Unassembled WGS sequence"/>
</dbReference>